<keyword evidence="1 2" id="KW-0808">Transferase</keyword>
<dbReference type="SUPFAM" id="SSF89796">
    <property type="entry name" value="CoA-transferase family III (CaiB/BaiF)"/>
    <property type="match status" value="1"/>
</dbReference>
<dbReference type="AlphaFoldDB" id="A0A917TAH3"/>
<dbReference type="Pfam" id="PF02515">
    <property type="entry name" value="CoA_transf_3"/>
    <property type="match status" value="1"/>
</dbReference>
<name>A0A917TAH3_9ACTN</name>
<keyword evidence="3" id="KW-1185">Reference proteome</keyword>
<dbReference type="InterPro" id="IPR044855">
    <property type="entry name" value="CoA-Trfase_III_dom3_sf"/>
</dbReference>
<dbReference type="EMBL" id="BMPI01000006">
    <property type="protein sequence ID" value="GGM15838.1"/>
    <property type="molecule type" value="Genomic_DNA"/>
</dbReference>
<dbReference type="Gene3D" id="3.30.1540.10">
    <property type="entry name" value="formyl-coa transferase, domain 3"/>
    <property type="match status" value="1"/>
</dbReference>
<evidence type="ECO:0000313" key="2">
    <source>
        <dbReference type="EMBL" id="GGM15838.1"/>
    </source>
</evidence>
<dbReference type="PANTHER" id="PTHR48207">
    <property type="entry name" value="SUCCINATE--HYDROXYMETHYLGLUTARATE COA-TRANSFERASE"/>
    <property type="match status" value="1"/>
</dbReference>
<comment type="caution">
    <text evidence="2">The sequence shown here is derived from an EMBL/GenBank/DDBJ whole genome shotgun (WGS) entry which is preliminary data.</text>
</comment>
<dbReference type="InterPro" id="IPR050483">
    <property type="entry name" value="CoA-transferase_III_domain"/>
</dbReference>
<proteinExistence type="predicted"/>
<dbReference type="Gene3D" id="3.40.50.10540">
    <property type="entry name" value="Crotonobetainyl-coa:carnitine coa-transferase, domain 1"/>
    <property type="match status" value="1"/>
</dbReference>
<dbReference type="RefSeq" id="WP_190249108.1">
    <property type="nucleotide sequence ID" value="NZ_BMPI01000006.1"/>
</dbReference>
<gene>
    <name evidence="2" type="ORF">GCM10007977_016290</name>
</gene>
<sequence>MGALDGILVADFSRVLAGPLATMTLGDLGADVVKVERPGPGDDTRTWGPPYAPTGESTYFLSVNRNKRGLTLDLASPAGREAALDLARRADVLVENFAPGTMERFGLGYEQIGNPRLVYASVTGFGRGQPAPGYDFLIQAVGGLMSITGDPGGPPTKAGVALVDVLAGQQLTSGILAALYVRERTGRGQRVEVNLLSSLLAGLVNQASAVLNAGAAPARMGNRHPSIAPYEAFDASDGPLAVAVGNDGQFARLCAALGLDLAGDPRFATNAARVAHRDALAGALGAVFAGEPVAHWVGALTAAGVPCGPVNSIAEAIALAERLGLAPVVELDGRRSVASPITMSETPVSYRRSPPTH</sequence>
<organism evidence="2 3">
    <name type="scientific">Dactylosporangium sucinum</name>
    <dbReference type="NCBI Taxonomy" id="1424081"/>
    <lineage>
        <taxon>Bacteria</taxon>
        <taxon>Bacillati</taxon>
        <taxon>Actinomycetota</taxon>
        <taxon>Actinomycetes</taxon>
        <taxon>Micromonosporales</taxon>
        <taxon>Micromonosporaceae</taxon>
        <taxon>Dactylosporangium</taxon>
    </lineage>
</organism>
<dbReference type="PANTHER" id="PTHR48207:SF3">
    <property type="entry name" value="SUCCINATE--HYDROXYMETHYLGLUTARATE COA-TRANSFERASE"/>
    <property type="match status" value="1"/>
</dbReference>
<accession>A0A917TAH3</accession>
<evidence type="ECO:0000313" key="3">
    <source>
        <dbReference type="Proteomes" id="UP000642070"/>
    </source>
</evidence>
<reference evidence="2" key="1">
    <citation type="journal article" date="2014" name="Int. J. Syst. Evol. Microbiol.">
        <title>Complete genome sequence of Corynebacterium casei LMG S-19264T (=DSM 44701T), isolated from a smear-ripened cheese.</title>
        <authorList>
            <consortium name="US DOE Joint Genome Institute (JGI-PGF)"/>
            <person name="Walter F."/>
            <person name="Albersmeier A."/>
            <person name="Kalinowski J."/>
            <person name="Ruckert C."/>
        </authorList>
    </citation>
    <scope>NUCLEOTIDE SEQUENCE</scope>
    <source>
        <strain evidence="2">JCM 19831</strain>
    </source>
</reference>
<dbReference type="Proteomes" id="UP000642070">
    <property type="component" value="Unassembled WGS sequence"/>
</dbReference>
<protein>
    <submittedName>
        <fullName evidence="2">CoA transferase</fullName>
    </submittedName>
</protein>
<reference evidence="2" key="2">
    <citation type="submission" date="2020-09" db="EMBL/GenBank/DDBJ databases">
        <authorList>
            <person name="Sun Q."/>
            <person name="Ohkuma M."/>
        </authorList>
    </citation>
    <scope>NUCLEOTIDE SEQUENCE</scope>
    <source>
        <strain evidence="2">JCM 19831</strain>
    </source>
</reference>
<dbReference type="GO" id="GO:0008410">
    <property type="term" value="F:CoA-transferase activity"/>
    <property type="evidence" value="ECO:0007669"/>
    <property type="project" value="TreeGrafter"/>
</dbReference>
<dbReference type="InterPro" id="IPR003673">
    <property type="entry name" value="CoA-Trfase_fam_III"/>
</dbReference>
<dbReference type="InterPro" id="IPR023606">
    <property type="entry name" value="CoA-Trfase_III_dom_1_sf"/>
</dbReference>
<evidence type="ECO:0000256" key="1">
    <source>
        <dbReference type="ARBA" id="ARBA00022679"/>
    </source>
</evidence>